<evidence type="ECO:0000313" key="2">
    <source>
        <dbReference type="Proteomes" id="UP000253664"/>
    </source>
</evidence>
<keyword evidence="2" id="KW-1185">Reference proteome</keyword>
<evidence type="ECO:0000313" key="1">
    <source>
        <dbReference type="EMBL" id="RCI15226.1"/>
    </source>
</evidence>
<proteinExistence type="predicted"/>
<organism evidence="1 2">
    <name type="scientific">Ophiocordyceps polyrhachis-furcata BCC 54312</name>
    <dbReference type="NCBI Taxonomy" id="1330021"/>
    <lineage>
        <taxon>Eukaryota</taxon>
        <taxon>Fungi</taxon>
        <taxon>Dikarya</taxon>
        <taxon>Ascomycota</taxon>
        <taxon>Pezizomycotina</taxon>
        <taxon>Sordariomycetes</taxon>
        <taxon>Hypocreomycetidae</taxon>
        <taxon>Hypocreales</taxon>
        <taxon>Ophiocordycipitaceae</taxon>
        <taxon>Ophiocordyceps</taxon>
    </lineage>
</organism>
<reference evidence="1 2" key="1">
    <citation type="journal article" date="2015" name="BMC Genomics">
        <title>Insights from the genome of Ophiocordyceps polyrhachis-furcata to pathogenicity and host specificity in insect fungi.</title>
        <authorList>
            <person name="Wichadakul D."/>
            <person name="Kobmoo N."/>
            <person name="Ingsriswang S."/>
            <person name="Tangphatsornruang S."/>
            <person name="Chantasingh D."/>
            <person name="Luangsa-ard J.J."/>
            <person name="Eurwilaichitr L."/>
        </authorList>
    </citation>
    <scope>NUCLEOTIDE SEQUENCE [LARGE SCALE GENOMIC DNA]</scope>
    <source>
        <strain evidence="1 2">BCC 54312</strain>
    </source>
</reference>
<sequence>MAYVFVGWVSLFSKMSSERDEEFKATGGLKRCFIRGVMSGMVHRKATSRNGKGRTEECGQRAAECVLVCVCVRVFECVCSGSVIRREREDGNWNEMMMGWDGMGWRYVRKQLLLPTLSIATSQQHGTWVPCLGDFNDCSTMTSTDSQHQRESNRFDTSIV</sequence>
<name>A0A367LLB2_9HYPO</name>
<dbReference type="Proteomes" id="UP000253664">
    <property type="component" value="Unassembled WGS sequence"/>
</dbReference>
<accession>A0A367LLB2</accession>
<gene>
    <name evidence="1" type="ORF">L249_6774</name>
</gene>
<dbReference type="EMBL" id="LKCN02000003">
    <property type="protein sequence ID" value="RCI15226.1"/>
    <property type="molecule type" value="Genomic_DNA"/>
</dbReference>
<dbReference type="AlphaFoldDB" id="A0A367LLB2"/>
<protein>
    <submittedName>
        <fullName evidence="1">Uncharacterized protein</fullName>
    </submittedName>
</protein>
<comment type="caution">
    <text evidence="1">The sequence shown here is derived from an EMBL/GenBank/DDBJ whole genome shotgun (WGS) entry which is preliminary data.</text>
</comment>